<evidence type="ECO:0000313" key="9">
    <source>
        <dbReference type="EMBL" id="PCH43167.1"/>
    </source>
</evidence>
<dbReference type="InterPro" id="IPR005123">
    <property type="entry name" value="Oxoglu/Fe-dep_dioxygenase_dom"/>
</dbReference>
<gene>
    <name evidence="9" type="ORF">WOLCODRAFT_103161</name>
</gene>
<evidence type="ECO:0000313" key="10">
    <source>
        <dbReference type="Proteomes" id="UP000218811"/>
    </source>
</evidence>
<dbReference type="Pfam" id="PF13532">
    <property type="entry name" value="2OG-FeII_Oxy_2"/>
    <property type="match status" value="1"/>
</dbReference>
<protein>
    <recommendedName>
        <fullName evidence="8">Fe2OG dioxygenase domain-containing protein</fullName>
    </recommendedName>
</protein>
<dbReference type="PANTHER" id="PTHR46030:SF1">
    <property type="entry name" value="ALPHA-KETOGLUTARATE-DEPENDENT DIOXYGENASE ALKB HOMOLOG 6"/>
    <property type="match status" value="1"/>
</dbReference>
<dbReference type="Proteomes" id="UP000218811">
    <property type="component" value="Unassembled WGS sequence"/>
</dbReference>
<dbReference type="EMBL" id="KB468135">
    <property type="protein sequence ID" value="PCH43167.1"/>
    <property type="molecule type" value="Genomic_DNA"/>
</dbReference>
<evidence type="ECO:0000256" key="1">
    <source>
        <dbReference type="ARBA" id="ARBA00004123"/>
    </source>
</evidence>
<comment type="subcellular location">
    <subcellularLocation>
        <location evidence="1">Nucleus</location>
    </subcellularLocation>
</comment>
<dbReference type="OrthoDB" id="412814at2759"/>
<keyword evidence="6" id="KW-0408">Iron</keyword>
<evidence type="ECO:0000256" key="5">
    <source>
        <dbReference type="ARBA" id="ARBA00023002"/>
    </source>
</evidence>
<dbReference type="AlphaFoldDB" id="A0A2H3K412"/>
<dbReference type="InterPro" id="IPR032862">
    <property type="entry name" value="ALKBH6"/>
</dbReference>
<evidence type="ECO:0000256" key="3">
    <source>
        <dbReference type="ARBA" id="ARBA00022723"/>
    </source>
</evidence>
<dbReference type="SUPFAM" id="SSF51197">
    <property type="entry name" value="Clavaminate synthase-like"/>
    <property type="match status" value="1"/>
</dbReference>
<dbReference type="OMA" id="KSPKTKW"/>
<dbReference type="InterPro" id="IPR037151">
    <property type="entry name" value="AlkB-like_sf"/>
</dbReference>
<keyword evidence="7" id="KW-0539">Nucleus</keyword>
<reference evidence="9 10" key="1">
    <citation type="journal article" date="2012" name="Science">
        <title>The Paleozoic origin of enzymatic lignin decomposition reconstructed from 31 fungal genomes.</title>
        <authorList>
            <person name="Floudas D."/>
            <person name="Binder M."/>
            <person name="Riley R."/>
            <person name="Barry K."/>
            <person name="Blanchette R.A."/>
            <person name="Henrissat B."/>
            <person name="Martinez A.T."/>
            <person name="Otillar R."/>
            <person name="Spatafora J.W."/>
            <person name="Yadav J.S."/>
            <person name="Aerts A."/>
            <person name="Benoit I."/>
            <person name="Boyd A."/>
            <person name="Carlson A."/>
            <person name="Copeland A."/>
            <person name="Coutinho P.M."/>
            <person name="de Vries R.P."/>
            <person name="Ferreira P."/>
            <person name="Findley K."/>
            <person name="Foster B."/>
            <person name="Gaskell J."/>
            <person name="Glotzer D."/>
            <person name="Gorecki P."/>
            <person name="Heitman J."/>
            <person name="Hesse C."/>
            <person name="Hori C."/>
            <person name="Igarashi K."/>
            <person name="Jurgens J.A."/>
            <person name="Kallen N."/>
            <person name="Kersten P."/>
            <person name="Kohler A."/>
            <person name="Kuees U."/>
            <person name="Kumar T.K.A."/>
            <person name="Kuo A."/>
            <person name="LaButti K."/>
            <person name="Larrondo L.F."/>
            <person name="Lindquist E."/>
            <person name="Ling A."/>
            <person name="Lombard V."/>
            <person name="Lucas S."/>
            <person name="Lundell T."/>
            <person name="Martin R."/>
            <person name="McLaughlin D.J."/>
            <person name="Morgenstern I."/>
            <person name="Morin E."/>
            <person name="Murat C."/>
            <person name="Nagy L.G."/>
            <person name="Nolan M."/>
            <person name="Ohm R.A."/>
            <person name="Patyshakuliyeva A."/>
            <person name="Rokas A."/>
            <person name="Ruiz-Duenas F.J."/>
            <person name="Sabat G."/>
            <person name="Salamov A."/>
            <person name="Samejima M."/>
            <person name="Schmutz J."/>
            <person name="Slot J.C."/>
            <person name="St John F."/>
            <person name="Stenlid J."/>
            <person name="Sun H."/>
            <person name="Sun S."/>
            <person name="Syed K."/>
            <person name="Tsang A."/>
            <person name="Wiebenga A."/>
            <person name="Young D."/>
            <person name="Pisabarro A."/>
            <person name="Eastwood D.C."/>
            <person name="Martin F."/>
            <person name="Cullen D."/>
            <person name="Grigoriev I.V."/>
            <person name="Hibbett D.S."/>
        </authorList>
    </citation>
    <scope>NUCLEOTIDE SEQUENCE [LARGE SCALE GENOMIC DNA]</scope>
    <source>
        <strain evidence="9 10">MD-104</strain>
    </source>
</reference>
<dbReference type="GO" id="GO:0005634">
    <property type="term" value="C:nucleus"/>
    <property type="evidence" value="ECO:0007669"/>
    <property type="project" value="UniProtKB-SubCell"/>
</dbReference>
<keyword evidence="3" id="KW-0479">Metal-binding</keyword>
<evidence type="ECO:0000256" key="7">
    <source>
        <dbReference type="ARBA" id="ARBA00023242"/>
    </source>
</evidence>
<dbReference type="InterPro" id="IPR027450">
    <property type="entry name" value="AlkB-like"/>
</dbReference>
<keyword evidence="4" id="KW-0223">Dioxygenase</keyword>
<evidence type="ECO:0000259" key="8">
    <source>
        <dbReference type="PROSITE" id="PS51471"/>
    </source>
</evidence>
<feature type="domain" description="Fe2OG dioxygenase" evidence="8">
    <location>
        <begin position="97"/>
        <end position="248"/>
    </location>
</feature>
<organism evidence="9 10">
    <name type="scientific">Wolfiporia cocos (strain MD-104)</name>
    <name type="common">Brown rot fungus</name>
    <dbReference type="NCBI Taxonomy" id="742152"/>
    <lineage>
        <taxon>Eukaryota</taxon>
        <taxon>Fungi</taxon>
        <taxon>Dikarya</taxon>
        <taxon>Basidiomycota</taxon>
        <taxon>Agaricomycotina</taxon>
        <taxon>Agaricomycetes</taxon>
        <taxon>Polyporales</taxon>
        <taxon>Phaeolaceae</taxon>
        <taxon>Wolfiporia</taxon>
    </lineage>
</organism>
<dbReference type="PROSITE" id="PS51471">
    <property type="entry name" value="FE2OG_OXY"/>
    <property type="match status" value="1"/>
</dbReference>
<sequence>MTSKLEPYRVPNTDAVYYIADFISTEEEAFLVHKINESPLPKWKQLSHRRRAVLHLRFMTAKRVLIPEAMPSFVDKYPDIVGRIRDTGAFGSSPHGGPNHILMNEYLPGQGIMPHEDGSAYYPVVATLSLGSHAMFHYYRYKESLSELSAEDNADAGRAIDMQPVLSVLLEPRSLVVTTSSLYTNHLHGIDGVIEDILPPPNGDSRELPSVRIANAHMLTCQDERHATSHGGSLTRGTRYSLTCRDVEKIAGGLPFGKR</sequence>
<dbReference type="STRING" id="742152.A0A2H3K412"/>
<comment type="similarity">
    <text evidence="2">Belongs to the alkB family.</text>
</comment>
<name>A0A2H3K412_WOLCO</name>
<dbReference type="PANTHER" id="PTHR46030">
    <property type="entry name" value="ALPHA-KETOGLUTARATE-DEPENDENT DIOXYGENASE ALKB HOMOLOG 6"/>
    <property type="match status" value="1"/>
</dbReference>
<keyword evidence="5" id="KW-0560">Oxidoreductase</keyword>
<proteinExistence type="inferred from homology"/>
<accession>A0A2H3K412</accession>
<evidence type="ECO:0000256" key="4">
    <source>
        <dbReference type="ARBA" id="ARBA00022964"/>
    </source>
</evidence>
<dbReference type="GO" id="GO:0046872">
    <property type="term" value="F:metal ion binding"/>
    <property type="evidence" value="ECO:0007669"/>
    <property type="project" value="UniProtKB-KW"/>
</dbReference>
<keyword evidence="10" id="KW-1185">Reference proteome</keyword>
<evidence type="ECO:0000256" key="2">
    <source>
        <dbReference type="ARBA" id="ARBA00007879"/>
    </source>
</evidence>
<dbReference type="Gene3D" id="2.60.120.590">
    <property type="entry name" value="Alpha-ketoglutarate-dependent dioxygenase AlkB-like"/>
    <property type="match status" value="1"/>
</dbReference>
<evidence type="ECO:0000256" key="6">
    <source>
        <dbReference type="ARBA" id="ARBA00023004"/>
    </source>
</evidence>
<dbReference type="GO" id="GO:0051213">
    <property type="term" value="F:dioxygenase activity"/>
    <property type="evidence" value="ECO:0007669"/>
    <property type="project" value="UniProtKB-KW"/>
</dbReference>